<protein>
    <submittedName>
        <fullName evidence="1">Uncharacterized protein</fullName>
    </submittedName>
</protein>
<evidence type="ECO:0000313" key="1">
    <source>
        <dbReference type="EMBL" id="QVI62742.1"/>
    </source>
</evidence>
<name>A0ABX8DAD2_9CELL</name>
<accession>A0ABX8DAD2</accession>
<evidence type="ECO:0000313" key="2">
    <source>
        <dbReference type="Proteomes" id="UP000677804"/>
    </source>
</evidence>
<reference evidence="1 2" key="1">
    <citation type="submission" date="2021-05" db="EMBL/GenBank/DDBJ databases">
        <title>Novel species in genus Cellulomonas.</title>
        <authorList>
            <person name="Zhang G."/>
        </authorList>
    </citation>
    <scope>NUCLEOTIDE SEQUENCE [LARGE SCALE GENOMIC DNA]</scope>
    <source>
        <strain evidence="2">zg-ZUI222</strain>
    </source>
</reference>
<organism evidence="1 2">
    <name type="scientific">Cellulomonas wangleii</name>
    <dbReference type="NCBI Taxonomy" id="2816956"/>
    <lineage>
        <taxon>Bacteria</taxon>
        <taxon>Bacillati</taxon>
        <taxon>Actinomycetota</taxon>
        <taxon>Actinomycetes</taxon>
        <taxon>Micrococcales</taxon>
        <taxon>Cellulomonadaceae</taxon>
        <taxon>Cellulomonas</taxon>
    </lineage>
</organism>
<dbReference type="Proteomes" id="UP000677804">
    <property type="component" value="Chromosome"/>
</dbReference>
<sequence length="733" mass="77101">MIVDLQVTADHLAANVRNQLRTRPVCLTQEQKLGQDTVLLDHVEITDRTTLRATPRTVTVVGQGNVPVDLAGSAVEVTQEVVLHLVTVNGLLAAGTSPAAQMTSLPVDVRFTLALTVVGGTPRLQVTYVPPIDVGGLAQLIPGVGQQVDAALTTLSGTMPLDVRGLDRLLLRSLPPVNAGLALDAGERLVTVRLEALTSPRTVTLWQELYAGAAPDRLDGHGWAAFIDETLLALTTLELANAAKPTVGTFGAPVASWSPSGRGIRVSRSGTVKDVGPFDEDADVTVTMTLEFSVVSPDVLRLRLDLDVATDLGGLSGLMGDILGLEPDLDAVLPTVNGWTKVAATTYERTIYPGLSSPLLGHLVVDDLVPDRHGLHLTGHVAPLRPLTPAGLTVEPARFTWQLTGSCSRGIGIRNVGTVTLTGTGSAPLHLCEARVLFDPAKQFPLTVVRDEDGTATAVRIEVGELTEEYLSAPAYPCVVLIKTNGGARAVPLGIPAQASEEELRALTRARWAAVGSCYQLVDMLTDPVFWIPDPPDRTSLHRWDVVMAGLSYGEEVVMIDSDGQRVATGVAGATGTVHLSAVVTPGPEGRDVVLSRSRAEAPATGAQPLVVDVRQTLLEGVASVPADEGLLALRPGRHLGAPVMILVGPTESTLLGLHDPARPEPLATLPTGPRLVAFADGTHPTAALRSYLDLPNGLAASWNRRRGEVTLFAPTATATGPDRVTVLADPRG</sequence>
<gene>
    <name evidence="1" type="ORF">KG103_02025</name>
</gene>
<dbReference type="EMBL" id="CP074405">
    <property type="protein sequence ID" value="QVI62742.1"/>
    <property type="molecule type" value="Genomic_DNA"/>
</dbReference>
<proteinExistence type="predicted"/>
<dbReference type="RefSeq" id="WP_207341848.1">
    <property type="nucleotide sequence ID" value="NZ_CP074405.1"/>
</dbReference>
<keyword evidence="2" id="KW-1185">Reference proteome</keyword>